<dbReference type="Proteomes" id="UP000197050">
    <property type="component" value="Chromosome"/>
</dbReference>
<dbReference type="EMBL" id="CP022048">
    <property type="protein sequence ID" value="ASE40178.2"/>
    <property type="molecule type" value="Genomic_DNA"/>
</dbReference>
<sequence>MSLRHSSRIASTALADRAITPIWRATFSATAASLTSVSQTLLAVSSILPFIIRNRGSIHPAQDAAVSRAPPQPPSSSSRFPVMPKP</sequence>
<evidence type="ECO:0000256" key="1">
    <source>
        <dbReference type="SAM" id="MobiDB-lite"/>
    </source>
</evidence>
<name>A0A1Z3UA72_BREVE</name>
<proteinExistence type="predicted"/>
<dbReference type="AlphaFoldDB" id="A0A1Z3UA72"/>
<gene>
    <name evidence="2" type="ORF">CEP68_12050</name>
</gene>
<protein>
    <submittedName>
        <fullName evidence="2">Uncharacterized protein</fullName>
    </submittedName>
</protein>
<feature type="compositionally biased region" description="Low complexity" evidence="1">
    <location>
        <begin position="75"/>
        <end position="86"/>
    </location>
</feature>
<evidence type="ECO:0000313" key="2">
    <source>
        <dbReference type="EMBL" id="ASE40178.2"/>
    </source>
</evidence>
<accession>A0A1Z3UA72</accession>
<evidence type="ECO:0000313" key="3">
    <source>
        <dbReference type="Proteomes" id="UP000197050"/>
    </source>
</evidence>
<reference evidence="3" key="1">
    <citation type="submission" date="2017-06" db="EMBL/GenBank/DDBJ databases">
        <title>FDA dAtabase for Regulatory Grade micrObial Sequences (FDA-ARGOS): Supporting development and validation of Infectious Disease Dx tests.</title>
        <authorList>
            <person name="Minogue T."/>
            <person name="Wolcott M."/>
            <person name="Wasieloski L."/>
            <person name="Aguilar W."/>
            <person name="Moore D."/>
            <person name="Tallon L."/>
            <person name="Sadzewicz L."/>
            <person name="Sengamalay N."/>
            <person name="Ott S."/>
            <person name="Godinez A."/>
            <person name="Nagaraj S."/>
            <person name="Nadendla S."/>
            <person name="Geyer C."/>
            <person name="Sichtig H."/>
        </authorList>
    </citation>
    <scope>NUCLEOTIDE SEQUENCE [LARGE SCALE GENOMIC DNA]</scope>
    <source>
        <strain evidence="3">FDAARGOS_289</strain>
    </source>
</reference>
<feature type="region of interest" description="Disordered" evidence="1">
    <location>
        <begin position="61"/>
        <end position="86"/>
    </location>
</feature>
<dbReference type="KEGG" id="bvc:CEP68_12050"/>
<organism evidence="2 3">
    <name type="scientific">Brevundimonas vesicularis</name>
    <name type="common">Pseudomonas vesicularis</name>
    <dbReference type="NCBI Taxonomy" id="41276"/>
    <lineage>
        <taxon>Bacteria</taxon>
        <taxon>Pseudomonadati</taxon>
        <taxon>Pseudomonadota</taxon>
        <taxon>Alphaproteobacteria</taxon>
        <taxon>Caulobacterales</taxon>
        <taxon>Caulobacteraceae</taxon>
        <taxon>Brevundimonas</taxon>
    </lineage>
</organism>